<dbReference type="GO" id="GO:0098552">
    <property type="term" value="C:side of membrane"/>
    <property type="evidence" value="ECO:0007669"/>
    <property type="project" value="UniProtKB-KW"/>
</dbReference>
<feature type="domain" description="COBRA C-terminal" evidence="7">
    <location>
        <begin position="142"/>
        <end position="332"/>
    </location>
</feature>
<sequence>MSGAIASSQGDCTSFNFRKPHCCKATPEIVDLMPDAMLQNMSLGLDCCRSGFLAAWAIDPSNSLSSFEMTVGNLDGNSSSGYSRPVNLTLLAPGPGYTCSPVEDTDPTISSVIGGRREEQVYRTWKSTCTYSSFLAKSTRICCVSLSTFYNPQITSCPSCSCGCKEADQSRKQCISEGTSPSSPSDLVSDADIVRCTDHMCPLQIHWHVKQNYIDHWRVKLTISNFNLGRSYANWNVLVQHPGFSQSITTYSFNSTILSTSNVPDEVALFWGISYYNDQLWKADENRIGSATTDILLRKDKNSFTLRNGWAFPRRIYFNGESCDMPLPDTFPSLPNGVSRTQKDPNIVVLILFYLTYKILS</sequence>
<keyword evidence="9" id="KW-1185">Reference proteome</keyword>
<organism evidence="8 9">
    <name type="scientific">Oldenlandia corymbosa var. corymbosa</name>
    <dbReference type="NCBI Taxonomy" id="529605"/>
    <lineage>
        <taxon>Eukaryota</taxon>
        <taxon>Viridiplantae</taxon>
        <taxon>Streptophyta</taxon>
        <taxon>Embryophyta</taxon>
        <taxon>Tracheophyta</taxon>
        <taxon>Spermatophyta</taxon>
        <taxon>Magnoliopsida</taxon>
        <taxon>eudicotyledons</taxon>
        <taxon>Gunneridae</taxon>
        <taxon>Pentapetalae</taxon>
        <taxon>asterids</taxon>
        <taxon>lamiids</taxon>
        <taxon>Gentianales</taxon>
        <taxon>Rubiaceae</taxon>
        <taxon>Rubioideae</taxon>
        <taxon>Spermacoceae</taxon>
        <taxon>Hedyotis-Oldenlandia complex</taxon>
        <taxon>Oldenlandia</taxon>
    </lineage>
</organism>
<dbReference type="Pfam" id="PF04833">
    <property type="entry name" value="COBRA"/>
    <property type="match status" value="1"/>
</dbReference>
<dbReference type="GO" id="GO:0010215">
    <property type="term" value="P:cellulose microfibril organization"/>
    <property type="evidence" value="ECO:0007669"/>
    <property type="project" value="InterPro"/>
</dbReference>
<dbReference type="PANTHER" id="PTHR31673:SF41">
    <property type="entry name" value="COBRA-LIKE PROTEIN"/>
    <property type="match status" value="1"/>
</dbReference>
<dbReference type="GO" id="GO:0052324">
    <property type="term" value="P:plant-type cell wall cellulose biosynthetic process"/>
    <property type="evidence" value="ECO:0007669"/>
    <property type="project" value="TreeGrafter"/>
</dbReference>
<evidence type="ECO:0000313" key="8">
    <source>
        <dbReference type="EMBL" id="CAI9104689.1"/>
    </source>
</evidence>
<evidence type="ECO:0000256" key="4">
    <source>
        <dbReference type="ARBA" id="ARBA00022729"/>
    </source>
</evidence>
<protein>
    <submittedName>
        <fullName evidence="8">OLC1v1003413C1</fullName>
    </submittedName>
</protein>
<evidence type="ECO:0000313" key="9">
    <source>
        <dbReference type="Proteomes" id="UP001161247"/>
    </source>
</evidence>
<dbReference type="AlphaFoldDB" id="A0AAV1D9Z9"/>
<gene>
    <name evidence="8" type="ORF">OLC1_LOCUS13570</name>
</gene>
<evidence type="ECO:0000259" key="7">
    <source>
        <dbReference type="Pfam" id="PF25079"/>
    </source>
</evidence>
<keyword evidence="3" id="KW-0472">Membrane</keyword>
<name>A0AAV1D9Z9_OLDCO</name>
<dbReference type="InterPro" id="IPR056900">
    <property type="entry name" value="COB_C"/>
</dbReference>
<dbReference type="Pfam" id="PF25079">
    <property type="entry name" value="COB_C"/>
    <property type="match status" value="1"/>
</dbReference>
<keyword evidence="6" id="KW-0449">Lipoprotein</keyword>
<keyword evidence="3" id="KW-0336">GPI-anchor</keyword>
<dbReference type="EMBL" id="OX459121">
    <property type="protein sequence ID" value="CAI9104689.1"/>
    <property type="molecule type" value="Genomic_DNA"/>
</dbReference>
<comment type="subcellular location">
    <subcellularLocation>
        <location evidence="1">Cell membrane</location>
        <topology evidence="1">Lipid-anchor</topology>
        <topology evidence="1">GPI-anchor</topology>
    </subcellularLocation>
</comment>
<evidence type="ECO:0000256" key="6">
    <source>
        <dbReference type="ARBA" id="ARBA00023288"/>
    </source>
</evidence>
<dbReference type="GO" id="GO:0005886">
    <property type="term" value="C:plasma membrane"/>
    <property type="evidence" value="ECO:0007669"/>
    <property type="project" value="UniProtKB-SubCell"/>
</dbReference>
<evidence type="ECO:0000256" key="3">
    <source>
        <dbReference type="ARBA" id="ARBA00022622"/>
    </source>
</evidence>
<dbReference type="PANTHER" id="PTHR31673">
    <property type="entry name" value="PROTEIN COBRA"/>
    <property type="match status" value="1"/>
</dbReference>
<dbReference type="Proteomes" id="UP001161247">
    <property type="component" value="Chromosome 4"/>
</dbReference>
<evidence type="ECO:0000256" key="1">
    <source>
        <dbReference type="ARBA" id="ARBA00004609"/>
    </source>
</evidence>
<reference evidence="8" key="1">
    <citation type="submission" date="2023-03" db="EMBL/GenBank/DDBJ databases">
        <authorList>
            <person name="Julca I."/>
        </authorList>
    </citation>
    <scope>NUCLEOTIDE SEQUENCE</scope>
</reference>
<evidence type="ECO:0000256" key="2">
    <source>
        <dbReference type="ARBA" id="ARBA00005507"/>
    </source>
</evidence>
<dbReference type="InterPro" id="IPR006918">
    <property type="entry name" value="COBRA_pln"/>
</dbReference>
<evidence type="ECO:0000256" key="5">
    <source>
        <dbReference type="ARBA" id="ARBA00023180"/>
    </source>
</evidence>
<keyword evidence="4" id="KW-0732">Signal</keyword>
<dbReference type="PIRSF" id="PIRSF038122">
    <property type="entry name" value="COBRA"/>
    <property type="match status" value="1"/>
</dbReference>
<comment type="similarity">
    <text evidence="2">Belongs to the COBRA family.</text>
</comment>
<accession>A0AAV1D9Z9</accession>
<keyword evidence="5" id="KW-0325">Glycoprotein</keyword>
<proteinExistence type="inferred from homology"/>